<dbReference type="SUPFAM" id="SSF53448">
    <property type="entry name" value="Nucleotide-diphospho-sugar transferases"/>
    <property type="match status" value="1"/>
</dbReference>
<evidence type="ECO:0000256" key="7">
    <source>
        <dbReference type="ARBA" id="ARBA00022989"/>
    </source>
</evidence>
<evidence type="ECO:0000256" key="6">
    <source>
        <dbReference type="ARBA" id="ARBA00022968"/>
    </source>
</evidence>
<keyword evidence="5 10" id="KW-0812">Transmembrane</keyword>
<dbReference type="PANTHER" id="PTHR31646:SF1">
    <property type="entry name" value="ALPHA-1,2-MANNOSYLTRANSFERASE MNN2"/>
    <property type="match status" value="1"/>
</dbReference>
<evidence type="ECO:0000256" key="1">
    <source>
        <dbReference type="ARBA" id="ARBA00004323"/>
    </source>
</evidence>
<protein>
    <submittedName>
        <fullName evidence="11">Alpha-1,2-mannosyltransferase</fullName>
    </submittedName>
</protein>
<keyword evidence="6" id="KW-0735">Signal-anchor</keyword>
<reference evidence="11 12" key="1">
    <citation type="journal article" date="2023" name="Elife">
        <title>Identification of key yeast species and microbe-microbe interactions impacting larval growth of Drosophila in the wild.</title>
        <authorList>
            <person name="Mure A."/>
            <person name="Sugiura Y."/>
            <person name="Maeda R."/>
            <person name="Honda K."/>
            <person name="Sakurai N."/>
            <person name="Takahashi Y."/>
            <person name="Watada M."/>
            <person name="Katoh T."/>
            <person name="Gotoh A."/>
            <person name="Gotoh Y."/>
            <person name="Taniguchi I."/>
            <person name="Nakamura K."/>
            <person name="Hayashi T."/>
            <person name="Katayama T."/>
            <person name="Uemura T."/>
            <person name="Hattori Y."/>
        </authorList>
    </citation>
    <scope>NUCLEOTIDE SEQUENCE [LARGE SCALE GENOMIC DNA]</scope>
    <source>
        <strain evidence="11 12">SC-9</strain>
    </source>
</reference>
<evidence type="ECO:0000256" key="3">
    <source>
        <dbReference type="ARBA" id="ARBA00009105"/>
    </source>
</evidence>
<name>A0AAV5QU38_9ASCO</name>
<keyword evidence="7 10" id="KW-1133">Transmembrane helix</keyword>
<accession>A0AAV5QU38</accession>
<comment type="subcellular location">
    <subcellularLocation>
        <location evidence="1">Golgi apparatus membrane</location>
        <topology evidence="1">Single-pass type II membrane protein</topology>
    </subcellularLocation>
</comment>
<dbReference type="AlphaFoldDB" id="A0AAV5QU38"/>
<gene>
    <name evidence="11" type="ORF">DASC09_049730</name>
</gene>
<evidence type="ECO:0000256" key="5">
    <source>
        <dbReference type="ARBA" id="ARBA00022692"/>
    </source>
</evidence>
<feature type="transmembrane region" description="Helical" evidence="10">
    <location>
        <begin position="15"/>
        <end position="32"/>
    </location>
</feature>
<evidence type="ECO:0000256" key="9">
    <source>
        <dbReference type="ARBA" id="ARBA00023136"/>
    </source>
</evidence>
<comment type="similarity">
    <text evidence="3">Belongs to the MNN1/MNT family.</text>
</comment>
<sequence>MIGILNRLYRRNRRILMVIFLIMMIFFTLNNLETTRFPDLLDPSSNSIATKSKQDDPEEYQDQLRKLNKQKFGGGTQQLSHSDIDVNIRTTNEYLMSHLSLSQVDLNKLELATKNPFPFDSARLATIHSSLKDIFQVYKDSAPTIDSLGRYKHSQRIYHAGYDTKVDPNAPVFTEDYLREFLDLNDEELQAMKSSHENVVRNLPENFSEGAFKGNGIVYVGGGNFNWLVMLSIKTLRYLGSELPVEVIIPKVEEYEIDLCGRVFPALGAKCVLLPQVLGAEVVKNFKFFGYQYKALALLASSFENVLLLDSDNVPAAKPDYLFDSEPYKSKGLISWPDFWKRATSPYFYDIAGITVSQRRTRYGYHNYGVYEAGIINENEQDPSQIPLHDREGTIPDPTTESGQLMISKKFHAKTLLLSLYYNLYGPSHYYPLFSQGSDGEGDKETFLAAAVVLDKPFYQVNKFLNAFGHYDEDRTFIGCGMGQYDPVEDYSILSNNLDLLKERPEKNFMSFQDANDAGIPLQQNTPRILFIHANFPKLNPAELKKKGILFKKNGDRIRLYGEGMPKRVGYDFELVQWTSMYSLVCELEIKVDAFNSISRNDLCDEISAQLAFLKNSINSLDI</sequence>
<dbReference type="GO" id="GO:0000026">
    <property type="term" value="F:alpha-1,2-mannosyltransferase activity"/>
    <property type="evidence" value="ECO:0007669"/>
    <property type="project" value="TreeGrafter"/>
</dbReference>
<evidence type="ECO:0000256" key="10">
    <source>
        <dbReference type="SAM" id="Phobius"/>
    </source>
</evidence>
<keyword evidence="8" id="KW-0333">Golgi apparatus</keyword>
<comment type="pathway">
    <text evidence="2">Protein modification; protein glycosylation.</text>
</comment>
<dbReference type="EMBL" id="BTFZ01000012">
    <property type="protein sequence ID" value="GMM37648.1"/>
    <property type="molecule type" value="Genomic_DNA"/>
</dbReference>
<comment type="caution">
    <text evidence="11">The sequence shown here is derived from an EMBL/GenBank/DDBJ whole genome shotgun (WGS) entry which is preliminary data.</text>
</comment>
<dbReference type="GO" id="GO:0046354">
    <property type="term" value="P:mannan biosynthetic process"/>
    <property type="evidence" value="ECO:0007669"/>
    <property type="project" value="TreeGrafter"/>
</dbReference>
<keyword evidence="4" id="KW-0808">Transferase</keyword>
<dbReference type="GO" id="GO:0000139">
    <property type="term" value="C:Golgi membrane"/>
    <property type="evidence" value="ECO:0007669"/>
    <property type="project" value="UniProtKB-SubCell"/>
</dbReference>
<dbReference type="InterPro" id="IPR029044">
    <property type="entry name" value="Nucleotide-diphossugar_trans"/>
</dbReference>
<dbReference type="PANTHER" id="PTHR31646">
    <property type="entry name" value="ALPHA-1,2-MANNOSYLTRANSFERASE MNN2"/>
    <property type="match status" value="1"/>
</dbReference>
<keyword evidence="9 10" id="KW-0472">Membrane</keyword>
<dbReference type="InterPro" id="IPR022751">
    <property type="entry name" value="Alpha_mannosyltransferase"/>
</dbReference>
<evidence type="ECO:0000256" key="2">
    <source>
        <dbReference type="ARBA" id="ARBA00004922"/>
    </source>
</evidence>
<dbReference type="GeneID" id="90075623"/>
<evidence type="ECO:0000256" key="4">
    <source>
        <dbReference type="ARBA" id="ARBA00022679"/>
    </source>
</evidence>
<organism evidence="11 12">
    <name type="scientific">Saccharomycopsis crataegensis</name>
    <dbReference type="NCBI Taxonomy" id="43959"/>
    <lineage>
        <taxon>Eukaryota</taxon>
        <taxon>Fungi</taxon>
        <taxon>Dikarya</taxon>
        <taxon>Ascomycota</taxon>
        <taxon>Saccharomycotina</taxon>
        <taxon>Saccharomycetes</taxon>
        <taxon>Saccharomycopsidaceae</taxon>
        <taxon>Saccharomycopsis</taxon>
    </lineage>
</organism>
<dbReference type="RefSeq" id="XP_064854644.1">
    <property type="nucleotide sequence ID" value="XM_064998572.1"/>
</dbReference>
<proteinExistence type="inferred from homology"/>
<dbReference type="Pfam" id="PF11051">
    <property type="entry name" value="Mannosyl_trans3"/>
    <property type="match status" value="1"/>
</dbReference>
<evidence type="ECO:0000313" key="11">
    <source>
        <dbReference type="EMBL" id="GMM37648.1"/>
    </source>
</evidence>
<keyword evidence="12" id="KW-1185">Reference proteome</keyword>
<evidence type="ECO:0000256" key="8">
    <source>
        <dbReference type="ARBA" id="ARBA00023034"/>
    </source>
</evidence>
<evidence type="ECO:0000313" key="12">
    <source>
        <dbReference type="Proteomes" id="UP001360560"/>
    </source>
</evidence>
<dbReference type="Proteomes" id="UP001360560">
    <property type="component" value="Unassembled WGS sequence"/>
</dbReference>